<dbReference type="AlphaFoldDB" id="A0A382VJX8"/>
<dbReference type="EMBL" id="UINC01152571">
    <property type="protein sequence ID" value="SVD46817.1"/>
    <property type="molecule type" value="Genomic_DNA"/>
</dbReference>
<reference evidence="1" key="1">
    <citation type="submission" date="2018-05" db="EMBL/GenBank/DDBJ databases">
        <authorList>
            <person name="Lanie J.A."/>
            <person name="Ng W.-L."/>
            <person name="Kazmierczak K.M."/>
            <person name="Andrzejewski T.M."/>
            <person name="Davidsen T.M."/>
            <person name="Wayne K.J."/>
            <person name="Tettelin H."/>
            <person name="Glass J.I."/>
            <person name="Rusch D."/>
            <person name="Podicherti R."/>
            <person name="Tsui H.-C.T."/>
            <person name="Winkler M.E."/>
        </authorList>
    </citation>
    <scope>NUCLEOTIDE SEQUENCE</scope>
</reference>
<gene>
    <name evidence="1" type="ORF">METZ01_LOCUS399671</name>
</gene>
<sequence length="101" mass="11794">MDLRLNLYKRENNSNKEFPNEATVEKLLTANEYFRSIGKTCKFVYTGHNAYVYTNNYALLDELNDLKIGPDQCTTVNVNRPKDTVYSKYPGFSRRCILKEI</sequence>
<feature type="non-terminal residue" evidence="1">
    <location>
        <position position="101"/>
    </location>
</feature>
<proteinExistence type="predicted"/>
<name>A0A382VJX8_9ZZZZ</name>
<protein>
    <submittedName>
        <fullName evidence="1">Uncharacterized protein</fullName>
    </submittedName>
</protein>
<evidence type="ECO:0000313" key="1">
    <source>
        <dbReference type="EMBL" id="SVD46817.1"/>
    </source>
</evidence>
<organism evidence="1">
    <name type="scientific">marine metagenome</name>
    <dbReference type="NCBI Taxonomy" id="408172"/>
    <lineage>
        <taxon>unclassified sequences</taxon>
        <taxon>metagenomes</taxon>
        <taxon>ecological metagenomes</taxon>
    </lineage>
</organism>
<accession>A0A382VJX8</accession>